<dbReference type="RefSeq" id="WP_394458157.1">
    <property type="nucleotide sequence ID" value="NZ_JBIGHZ010000001.1"/>
</dbReference>
<evidence type="ECO:0000256" key="1">
    <source>
        <dbReference type="ARBA" id="ARBA00010634"/>
    </source>
</evidence>
<keyword evidence="2 3" id="KW-0732">Signal</keyword>
<accession>A0ABW7FRE6</accession>
<reference evidence="4 5" key="1">
    <citation type="submission" date="2024-08" db="EMBL/GenBank/DDBJ databases">
        <authorList>
            <person name="Lu H."/>
        </authorList>
    </citation>
    <scope>NUCLEOTIDE SEQUENCE [LARGE SCALE GENOMIC DNA]</scope>
    <source>
        <strain evidence="4 5">BYS180W</strain>
    </source>
</reference>
<gene>
    <name evidence="4" type="ORF">ACG0Z6_01465</name>
</gene>
<dbReference type="Pfam" id="PF04333">
    <property type="entry name" value="MlaA"/>
    <property type="match status" value="1"/>
</dbReference>
<dbReference type="PRINTS" id="PR01805">
    <property type="entry name" value="VACJLIPOPROT"/>
</dbReference>
<feature type="signal peptide" evidence="3">
    <location>
        <begin position="1"/>
        <end position="35"/>
    </location>
</feature>
<dbReference type="EMBL" id="JBIGHZ010000001">
    <property type="protein sequence ID" value="MFG6446904.1"/>
    <property type="molecule type" value="Genomic_DNA"/>
</dbReference>
<name>A0ABW7FRE6_9BURK</name>
<keyword evidence="5" id="KW-1185">Reference proteome</keyword>
<comment type="similarity">
    <text evidence="1">Belongs to the MlaA family.</text>
</comment>
<keyword evidence="4" id="KW-0449">Lipoprotein</keyword>
<organism evidence="4 5">
    <name type="scientific">Roseateles rivi</name>
    <dbReference type="NCBI Taxonomy" id="3299028"/>
    <lineage>
        <taxon>Bacteria</taxon>
        <taxon>Pseudomonadati</taxon>
        <taxon>Pseudomonadota</taxon>
        <taxon>Betaproteobacteria</taxon>
        <taxon>Burkholderiales</taxon>
        <taxon>Sphaerotilaceae</taxon>
        <taxon>Roseateles</taxon>
    </lineage>
</organism>
<protein>
    <submittedName>
        <fullName evidence="4">VacJ family lipoprotein</fullName>
    </submittedName>
</protein>
<feature type="chain" id="PRO_5045577308" evidence="3">
    <location>
        <begin position="36"/>
        <end position="281"/>
    </location>
</feature>
<evidence type="ECO:0000256" key="3">
    <source>
        <dbReference type="SAM" id="SignalP"/>
    </source>
</evidence>
<dbReference type="InterPro" id="IPR007428">
    <property type="entry name" value="MlaA"/>
</dbReference>
<evidence type="ECO:0000313" key="5">
    <source>
        <dbReference type="Proteomes" id="UP001606099"/>
    </source>
</evidence>
<evidence type="ECO:0000313" key="4">
    <source>
        <dbReference type="EMBL" id="MFG6446904.1"/>
    </source>
</evidence>
<comment type="caution">
    <text evidence="4">The sequence shown here is derived from an EMBL/GenBank/DDBJ whole genome shotgun (WGS) entry which is preliminary data.</text>
</comment>
<dbReference type="PANTHER" id="PTHR30035">
    <property type="entry name" value="LIPOPROTEIN VACJ-RELATED"/>
    <property type="match status" value="1"/>
</dbReference>
<sequence>MGRTLPPSAPTASRGKVWALAFLLGVASVGSVAHAQESVAEGVEDEFPLPNVRHKQDPWERWNRKVFRFNEKLDATLLRPVAEAYSGFVPSPARTAVDNFFGNFGDAWSAVNLLLQGRVKAGVQQSARVVFNTVLGLGGLIDISSAAGIEKQSEDFGMTLGRWGFDGGPYMVLPLLGPSTLRDTVALPLNLSVSPSFVYQDGAYKASVFSLQLVNVRANLLRVTDMLDGIALDKYTFVRDAYLQRRKVQAADDEDDYELVETAPVAASAASAPASAPPPAR</sequence>
<dbReference type="PANTHER" id="PTHR30035:SF3">
    <property type="entry name" value="INTERMEMBRANE PHOSPHOLIPID TRANSPORT SYSTEM LIPOPROTEIN MLAA"/>
    <property type="match status" value="1"/>
</dbReference>
<evidence type="ECO:0000256" key="2">
    <source>
        <dbReference type="ARBA" id="ARBA00022729"/>
    </source>
</evidence>
<dbReference type="Proteomes" id="UP001606099">
    <property type="component" value="Unassembled WGS sequence"/>
</dbReference>
<proteinExistence type="inferred from homology"/>